<sequence>MVKKICIYQPNVFPPLHYFNRIMNSDAWVMLDDVQINRKVGQSRFSLKVNGLKHTISVPLRGGNRMRIDEAAIRYDDWIAKFHRTLDHAYGRSPFIGTVRSIAGDYIELHQTKNTDFRQFCEQFTLDMLRKLGWQGETISSAGLANDLKASERMSEMVSLLHGTHYVCGNEGFLRYLDIVHFRSRNLALIVQDWRCPEYPQSQGAFVNNLSILDLIANVGIDGARERLVSGGTNGWRTYD</sequence>
<dbReference type="RefSeq" id="WP_182302147.1">
    <property type="nucleotide sequence ID" value="NZ_CP041969.1"/>
</dbReference>
<gene>
    <name evidence="1" type="ORF">FPL14_05905</name>
</gene>
<dbReference type="KEGG" id="cchl:FPL14_05905"/>
<proteinExistence type="predicted"/>
<reference evidence="1 2" key="1">
    <citation type="submission" date="2019-07" db="EMBL/GenBank/DDBJ databases">
        <authorList>
            <person name="Kim J.K."/>
            <person name="Cheong H.-M."/>
            <person name="Choi Y."/>
            <person name="Hwang K.J."/>
            <person name="Lee S."/>
            <person name="Choi C."/>
        </authorList>
    </citation>
    <scope>NUCLEOTIDE SEQUENCE [LARGE SCALE GENOMIC DNA]</scope>
    <source>
        <strain evidence="1 2">KS 22</strain>
    </source>
</reference>
<protein>
    <submittedName>
        <fullName evidence="1">WbqC family protein</fullName>
    </submittedName>
</protein>
<dbReference type="AlphaFoldDB" id="A0A7G5BV06"/>
<dbReference type="Proteomes" id="UP000515679">
    <property type="component" value="Chromosome"/>
</dbReference>
<dbReference type="Pfam" id="PF08889">
    <property type="entry name" value="WbqC"/>
    <property type="match status" value="1"/>
</dbReference>
<accession>A0A7G5BV06</accession>
<name>A0A7G5BV06_9BACL</name>
<dbReference type="EMBL" id="CP041969">
    <property type="protein sequence ID" value="QMV40790.1"/>
    <property type="molecule type" value="Genomic_DNA"/>
</dbReference>
<evidence type="ECO:0000313" key="2">
    <source>
        <dbReference type="Proteomes" id="UP000515679"/>
    </source>
</evidence>
<evidence type="ECO:0000313" key="1">
    <source>
        <dbReference type="EMBL" id="QMV40790.1"/>
    </source>
</evidence>
<organism evidence="1 2">
    <name type="scientific">Cohnella cholangitidis</name>
    <dbReference type="NCBI Taxonomy" id="2598458"/>
    <lineage>
        <taxon>Bacteria</taxon>
        <taxon>Bacillati</taxon>
        <taxon>Bacillota</taxon>
        <taxon>Bacilli</taxon>
        <taxon>Bacillales</taxon>
        <taxon>Paenibacillaceae</taxon>
        <taxon>Cohnella</taxon>
    </lineage>
</organism>
<dbReference type="InterPro" id="IPR014985">
    <property type="entry name" value="WbqC"/>
</dbReference>
<keyword evidence="2" id="KW-1185">Reference proteome</keyword>